<organism evidence="1 2">
    <name type="scientific">Gaetbulibacter jejuensis</name>
    <dbReference type="NCBI Taxonomy" id="584607"/>
    <lineage>
        <taxon>Bacteria</taxon>
        <taxon>Pseudomonadati</taxon>
        <taxon>Bacteroidota</taxon>
        <taxon>Flavobacteriia</taxon>
        <taxon>Flavobacteriales</taxon>
        <taxon>Flavobacteriaceae</taxon>
        <taxon>Gaetbulibacter</taxon>
    </lineage>
</organism>
<evidence type="ECO:0008006" key="3">
    <source>
        <dbReference type="Google" id="ProtNLM"/>
    </source>
</evidence>
<comment type="caution">
    <text evidence="1">The sequence shown here is derived from an EMBL/GenBank/DDBJ whole genome shotgun (WGS) entry which is preliminary data.</text>
</comment>
<accession>A0ABP3UU83</accession>
<evidence type="ECO:0000313" key="2">
    <source>
        <dbReference type="Proteomes" id="UP001500736"/>
    </source>
</evidence>
<keyword evidence="2" id="KW-1185">Reference proteome</keyword>
<evidence type="ECO:0000313" key="1">
    <source>
        <dbReference type="EMBL" id="GAA0742651.1"/>
    </source>
</evidence>
<gene>
    <name evidence="1" type="ORF">GCM10009431_14900</name>
</gene>
<name>A0ABP3UU83_9FLAO</name>
<proteinExistence type="predicted"/>
<reference evidence="2" key="1">
    <citation type="journal article" date="2019" name="Int. J. Syst. Evol. Microbiol.">
        <title>The Global Catalogue of Microorganisms (GCM) 10K type strain sequencing project: providing services to taxonomists for standard genome sequencing and annotation.</title>
        <authorList>
            <consortium name="The Broad Institute Genomics Platform"/>
            <consortium name="The Broad Institute Genome Sequencing Center for Infectious Disease"/>
            <person name="Wu L."/>
            <person name="Ma J."/>
        </authorList>
    </citation>
    <scope>NUCLEOTIDE SEQUENCE [LARGE SCALE GENOMIC DNA]</scope>
    <source>
        <strain evidence="2">JCM 15976</strain>
    </source>
</reference>
<dbReference type="Proteomes" id="UP001500736">
    <property type="component" value="Unassembled WGS sequence"/>
</dbReference>
<protein>
    <recommendedName>
        <fullName evidence="3">Lipocalin-like domain-containing protein</fullName>
    </recommendedName>
</protein>
<dbReference type="RefSeq" id="WP_343797105.1">
    <property type="nucleotide sequence ID" value="NZ_BAAAGF010000002.1"/>
</dbReference>
<dbReference type="EMBL" id="BAAAGF010000002">
    <property type="protein sequence ID" value="GAA0742651.1"/>
    <property type="molecule type" value="Genomic_DNA"/>
</dbReference>
<sequence>MIRAFCVSLVFMAFFNCSNNPDTFVEHVEGYWEIDEVTLKDGSKRDYNFNSTIDYIEITDSLTGFRKKLKPNFSGTFETSNDAEQLKIVLENDSLNLYYKTPFHSWKETVLNATKDELLILNANKDMYLYKRYEPINLEE</sequence>